<keyword evidence="4 15" id="KW-0812">Transmembrane</keyword>
<evidence type="ECO:0000313" key="21">
    <source>
        <dbReference type="Proteomes" id="UP001178461"/>
    </source>
</evidence>
<keyword evidence="9" id="KW-1015">Disulfide bond</keyword>
<dbReference type="PROSITE" id="PS50221">
    <property type="entry name" value="GAIN_B"/>
    <property type="match status" value="1"/>
</dbReference>
<feature type="compositionally biased region" description="Basic and acidic residues" evidence="14">
    <location>
        <begin position="466"/>
        <end position="479"/>
    </location>
</feature>
<feature type="transmembrane region" description="Helical" evidence="15">
    <location>
        <begin position="892"/>
        <end position="915"/>
    </location>
</feature>
<keyword evidence="21" id="KW-1185">Reference proteome</keyword>
<dbReference type="InterPro" id="IPR013320">
    <property type="entry name" value="ConA-like_dom_sf"/>
</dbReference>
<feature type="compositionally biased region" description="Low complexity" evidence="14">
    <location>
        <begin position="1189"/>
        <end position="1206"/>
    </location>
</feature>
<comment type="similarity">
    <text evidence="2">Belongs to the G-protein coupled receptor 2 family. Adhesion G-protein coupled receptor (ADGR) subfamily.</text>
</comment>
<organism evidence="20 21">
    <name type="scientific">Podarcis lilfordi</name>
    <name type="common">Lilford's wall lizard</name>
    <dbReference type="NCBI Taxonomy" id="74358"/>
    <lineage>
        <taxon>Eukaryota</taxon>
        <taxon>Metazoa</taxon>
        <taxon>Chordata</taxon>
        <taxon>Craniata</taxon>
        <taxon>Vertebrata</taxon>
        <taxon>Euteleostomi</taxon>
        <taxon>Lepidosauria</taxon>
        <taxon>Squamata</taxon>
        <taxon>Bifurcata</taxon>
        <taxon>Unidentata</taxon>
        <taxon>Episquamata</taxon>
        <taxon>Laterata</taxon>
        <taxon>Lacertibaenia</taxon>
        <taxon>Lacertidae</taxon>
        <taxon>Podarcis</taxon>
    </lineage>
</organism>
<feature type="transmembrane region" description="Helical" evidence="15">
    <location>
        <begin position="1122"/>
        <end position="1144"/>
    </location>
</feature>
<evidence type="ECO:0000256" key="8">
    <source>
        <dbReference type="ARBA" id="ARBA00023136"/>
    </source>
</evidence>
<comment type="subcellular location">
    <subcellularLocation>
        <location evidence="1">Cell membrane</location>
        <topology evidence="1">Multi-pass membrane protein</topology>
    </subcellularLocation>
</comment>
<dbReference type="SMART" id="SM00159">
    <property type="entry name" value="PTX"/>
    <property type="match status" value="1"/>
</dbReference>
<evidence type="ECO:0000256" key="4">
    <source>
        <dbReference type="ARBA" id="ARBA00022692"/>
    </source>
</evidence>
<evidence type="ECO:0000259" key="17">
    <source>
        <dbReference type="PROSITE" id="PS50221"/>
    </source>
</evidence>
<evidence type="ECO:0000256" key="14">
    <source>
        <dbReference type="SAM" id="MobiDB-lite"/>
    </source>
</evidence>
<sequence length="1257" mass="139276">MGSLAGSSSDKILCSLVVILVGLFLLSEAASLKGKQLVLSGQTQKYPSLAGRIAQGLHIFTVCIYLNKTNNSVGTWAAFSYDIGSSSRDPKDVELALFANNCTLQMSLFGTLVDLGKDLMVPKTHQMCCVWDGNKTLLEVFHDGGRMMSKELPELRHKRLQPRGTFVIGCLRKKQAEDIGFVGILHYFQMWSSVLEEQQMKKCSSGDVVSWEGDYWSLNGATLESDHHQDCGSRDFNYTSLAPPLTSKAPDPSVTVSPSRSDEATPKAEPTTSAADGVPSSSYVKIPTSDRDGTTHQQELIASTSRPDGATPQGIPTQPTWYMPTSQYAETAPKSTWTVHTSKPTQVSTTSRYDGATHQASETVSVPHLTNTKLITESKASTIDINAKTTLETFWSTPAPTGAMPRSVTFYNIQMNFSVFSNPPETFDYYDVKKLSTKWLMSLFPGPDFVVTNHNIKANARVPIPQRRERMRTGSDEKQAPQSFSSKSVIKATSDKPRETIRGKLQAALNGNYTEKPLSMESKDVAVVYLDLKNCSQHTPPSKYKGTYEWPETAPATVASQPCKMNGDQSATRACVININTGNAYWRRQNLTVCQLVQTLPNTIMELKNMTITVENAEEVADLILILLNSSKLSKEKIEVLVSKLTEIANCEEISEALARKALQIIDIILTQATNAQGLQGQINSILKVLEQIGFKLSFSGKSESIVLPRLALALMRPDPVNFKGVAFGVISYDSAMDPQIDIRQAPFDMALASIFLPELLKGYLEAQSFEPEDHTKIQFSFFGTTSPFQEKNKKLITYVVGASVENVVVQNLSEPVNIILQHINSTTGNESVHCVFWNFKKNDNQGGWDTSGCEVQRTNANYTICNCSHLTHFGVLLDVYRTGCEDKILTLVSHVGCGFSSIFLGLALVVYLSIDKLRGDDPSRILVHLCSALLMLNLTFLLDSWLASFQVRGLCIAVSVALHYFLLAAFTWMGLEAVHMYYALVRVFNTYVPHYMLKVSLAGWGIPAVIVSMVLIISRDFYGVLSDPLSSSPVTPFCWIRDDLVFYISVLAYFCLVFLMNTIMFIAVLLQIHTMKTKSPGRVSSWNHSFLHSLKRVVSLMVLLSLTWGFAFFSLGSMQTLFSYLFAICNTFQGFFIFVFHCLMKENVRKQCRVHFCLGKFRLSCSDCSSSAATLGYHHHSQRTSPHSLKSQSSCTTSSTSNGSGSLPGAAPETDEVLHSTRHTSFTHQKVKLPRVRRMSPMDAELHCTQKTSFLP</sequence>
<feature type="transmembrane region" description="Helical" evidence="15">
    <location>
        <begin position="1094"/>
        <end position="1116"/>
    </location>
</feature>
<evidence type="ECO:0000256" key="1">
    <source>
        <dbReference type="ARBA" id="ARBA00004651"/>
    </source>
</evidence>
<dbReference type="SUPFAM" id="SSF49899">
    <property type="entry name" value="Concanavalin A-like lectins/glucanases"/>
    <property type="match status" value="1"/>
</dbReference>
<evidence type="ECO:0000256" key="10">
    <source>
        <dbReference type="ARBA" id="ARBA00023170"/>
    </source>
</evidence>
<dbReference type="InterPro" id="IPR000832">
    <property type="entry name" value="GPCR_2_secretin-like"/>
</dbReference>
<feature type="transmembrane region" description="Helical" evidence="15">
    <location>
        <begin position="996"/>
        <end position="1018"/>
    </location>
</feature>
<evidence type="ECO:0000256" key="11">
    <source>
        <dbReference type="ARBA" id="ARBA00023180"/>
    </source>
</evidence>
<protein>
    <submittedName>
        <fullName evidence="20">Adhesion G-protein coupled receptor G4</fullName>
    </submittedName>
</protein>
<feature type="transmembrane region" description="Helical" evidence="15">
    <location>
        <begin position="927"/>
        <end position="946"/>
    </location>
</feature>
<dbReference type="CDD" id="cd15997">
    <property type="entry name" value="7tmB2_GPR112"/>
    <property type="match status" value="1"/>
</dbReference>
<feature type="domain" description="G-protein coupled receptors family 2 profile 2" evidence="18">
    <location>
        <begin position="890"/>
        <end position="1146"/>
    </location>
</feature>
<proteinExistence type="inferred from homology"/>
<keyword evidence="11" id="KW-0325">Glycoprotein</keyword>
<dbReference type="GO" id="GO:0005886">
    <property type="term" value="C:plasma membrane"/>
    <property type="evidence" value="ECO:0007669"/>
    <property type="project" value="UniProtKB-SubCell"/>
</dbReference>
<evidence type="ECO:0000313" key="20">
    <source>
        <dbReference type="EMBL" id="CAI5768417.1"/>
    </source>
</evidence>
<feature type="domain" description="Pentraxin (PTX)" evidence="19">
    <location>
        <begin position="32"/>
        <end position="231"/>
    </location>
</feature>
<feature type="compositionally biased region" description="Polar residues" evidence="14">
    <location>
        <begin position="270"/>
        <end position="283"/>
    </location>
</feature>
<dbReference type="PANTHER" id="PTHR12011">
    <property type="entry name" value="ADHESION G-PROTEIN COUPLED RECEPTOR"/>
    <property type="match status" value="1"/>
</dbReference>
<feature type="transmembrane region" description="Helical" evidence="15">
    <location>
        <begin position="952"/>
        <end position="976"/>
    </location>
</feature>
<dbReference type="Gene3D" id="1.20.1070.10">
    <property type="entry name" value="Rhodopsin 7-helix transmembrane proteins"/>
    <property type="match status" value="1"/>
</dbReference>
<evidence type="ECO:0000256" key="15">
    <source>
        <dbReference type="SAM" id="Phobius"/>
    </source>
</evidence>
<keyword evidence="8 15" id="KW-0472">Membrane</keyword>
<keyword evidence="10 20" id="KW-0675">Receptor</keyword>
<feature type="region of interest" description="Disordered" evidence="14">
    <location>
        <begin position="242"/>
        <end position="316"/>
    </location>
</feature>
<dbReference type="SMART" id="SM00303">
    <property type="entry name" value="GPS"/>
    <property type="match status" value="1"/>
</dbReference>
<feature type="chain" id="PRO_5041369711" evidence="16">
    <location>
        <begin position="30"/>
        <end position="1257"/>
    </location>
</feature>
<dbReference type="EMBL" id="OX395127">
    <property type="protein sequence ID" value="CAI5768417.1"/>
    <property type="molecule type" value="Genomic_DNA"/>
</dbReference>
<dbReference type="Gene3D" id="2.60.220.50">
    <property type="match status" value="1"/>
</dbReference>
<gene>
    <name evidence="20" type="ORF">PODLI_1B035696</name>
</gene>
<feature type="compositionally biased region" description="Polar residues" evidence="14">
    <location>
        <begin position="295"/>
        <end position="306"/>
    </location>
</feature>
<keyword evidence="5 16" id="KW-0732">Signal</keyword>
<dbReference type="GO" id="GO:0007166">
    <property type="term" value="P:cell surface receptor signaling pathway"/>
    <property type="evidence" value="ECO:0007669"/>
    <property type="project" value="InterPro"/>
</dbReference>
<keyword evidence="3" id="KW-1003">Cell membrane</keyword>
<reference evidence="20" key="1">
    <citation type="submission" date="2022-12" db="EMBL/GenBank/DDBJ databases">
        <authorList>
            <person name="Alioto T."/>
            <person name="Alioto T."/>
            <person name="Gomez Garrido J."/>
        </authorList>
    </citation>
    <scope>NUCLEOTIDE SEQUENCE</scope>
</reference>
<accession>A0AA35K089</accession>
<dbReference type="PRINTS" id="PR01422">
    <property type="entry name" value="GPR56ORPHANR"/>
</dbReference>
<evidence type="ECO:0000256" key="6">
    <source>
        <dbReference type="ARBA" id="ARBA00022989"/>
    </source>
</evidence>
<dbReference type="InterPro" id="IPR001759">
    <property type="entry name" value="PTX_dom"/>
</dbReference>
<dbReference type="PROSITE" id="PS00650">
    <property type="entry name" value="G_PROTEIN_RECEP_F2_2"/>
    <property type="match status" value="1"/>
</dbReference>
<evidence type="ECO:0000259" key="18">
    <source>
        <dbReference type="PROSITE" id="PS50261"/>
    </source>
</evidence>
<dbReference type="PROSITE" id="PS51828">
    <property type="entry name" value="PTX_2"/>
    <property type="match status" value="1"/>
</dbReference>
<evidence type="ECO:0000256" key="12">
    <source>
        <dbReference type="ARBA" id="ARBA00023224"/>
    </source>
</evidence>
<dbReference type="InterPro" id="IPR000203">
    <property type="entry name" value="GPS"/>
</dbReference>
<dbReference type="AlphaFoldDB" id="A0AA35K089"/>
<dbReference type="GO" id="GO:0007189">
    <property type="term" value="P:adenylate cyclase-activating G protein-coupled receptor signaling pathway"/>
    <property type="evidence" value="ECO:0007669"/>
    <property type="project" value="TreeGrafter"/>
</dbReference>
<feature type="signal peptide" evidence="16">
    <location>
        <begin position="1"/>
        <end position="29"/>
    </location>
</feature>
<dbReference type="InterPro" id="IPR017983">
    <property type="entry name" value="GPCR_2_secretin-like_CS"/>
</dbReference>
<evidence type="ECO:0000256" key="3">
    <source>
        <dbReference type="ARBA" id="ARBA00022475"/>
    </source>
</evidence>
<keyword evidence="6 15" id="KW-1133">Transmembrane helix</keyword>
<evidence type="ECO:0000256" key="9">
    <source>
        <dbReference type="ARBA" id="ARBA00023157"/>
    </source>
</evidence>
<evidence type="ECO:0000259" key="19">
    <source>
        <dbReference type="PROSITE" id="PS51828"/>
    </source>
</evidence>
<dbReference type="GO" id="GO:0004930">
    <property type="term" value="F:G protein-coupled receptor activity"/>
    <property type="evidence" value="ECO:0007669"/>
    <property type="project" value="UniProtKB-KW"/>
</dbReference>
<dbReference type="InterPro" id="IPR003910">
    <property type="entry name" value="GPR1/GPR3/GPR5"/>
</dbReference>
<dbReference type="PROSITE" id="PS50261">
    <property type="entry name" value="G_PROTEIN_RECEP_F2_4"/>
    <property type="match status" value="1"/>
</dbReference>
<dbReference type="PANTHER" id="PTHR12011:SF277">
    <property type="entry name" value="ADHESION G-PROTEIN COUPLED RECEPTOR G4"/>
    <property type="match status" value="1"/>
</dbReference>
<comment type="caution">
    <text evidence="13">Lacks conserved residue(s) required for the propagation of feature annotation.</text>
</comment>
<evidence type="ECO:0000256" key="7">
    <source>
        <dbReference type="ARBA" id="ARBA00023040"/>
    </source>
</evidence>
<dbReference type="FunFam" id="1.20.1070.10:FF:000043">
    <property type="entry name" value="adhesion G-protein coupled receptor G2 isoform X1"/>
    <property type="match status" value="1"/>
</dbReference>
<dbReference type="InterPro" id="IPR017981">
    <property type="entry name" value="GPCR_2-like_7TM"/>
</dbReference>
<evidence type="ECO:0000256" key="5">
    <source>
        <dbReference type="ARBA" id="ARBA00022729"/>
    </source>
</evidence>
<dbReference type="Pfam" id="PF01825">
    <property type="entry name" value="GPS"/>
    <property type="match status" value="1"/>
</dbReference>
<name>A0AA35K089_9SAUR</name>
<feature type="region of interest" description="Disordered" evidence="14">
    <location>
        <begin position="1184"/>
        <end position="1215"/>
    </location>
</feature>
<dbReference type="Pfam" id="PF00002">
    <property type="entry name" value="7tm_2"/>
    <property type="match status" value="1"/>
</dbReference>
<feature type="transmembrane region" description="Helical" evidence="15">
    <location>
        <begin position="1045"/>
        <end position="1073"/>
    </location>
</feature>
<dbReference type="Gene3D" id="2.60.120.200">
    <property type="match status" value="1"/>
</dbReference>
<keyword evidence="7" id="KW-0297">G-protein coupled receptor</keyword>
<keyword evidence="12" id="KW-0807">Transducer</keyword>
<evidence type="ECO:0000256" key="16">
    <source>
        <dbReference type="SAM" id="SignalP"/>
    </source>
</evidence>
<evidence type="ECO:0000256" key="13">
    <source>
        <dbReference type="PROSITE-ProRule" id="PRU01172"/>
    </source>
</evidence>
<dbReference type="InterPro" id="IPR046338">
    <property type="entry name" value="GAIN_dom_sf"/>
</dbReference>
<feature type="region of interest" description="Disordered" evidence="14">
    <location>
        <begin position="466"/>
        <end position="496"/>
    </location>
</feature>
<dbReference type="Proteomes" id="UP001178461">
    <property type="component" value="Chromosome 2"/>
</dbReference>
<dbReference type="InterPro" id="IPR057244">
    <property type="entry name" value="GAIN_B"/>
</dbReference>
<evidence type="ECO:0000256" key="2">
    <source>
        <dbReference type="ARBA" id="ARBA00007343"/>
    </source>
</evidence>
<feature type="domain" description="GAIN-B" evidence="17">
    <location>
        <begin position="702"/>
        <end position="884"/>
    </location>
</feature>
<dbReference type="PRINTS" id="PR00249">
    <property type="entry name" value="GPCRSECRETIN"/>
</dbReference>